<gene>
    <name evidence="7" type="ORF">ZIOFF_031359</name>
</gene>
<dbReference type="Pfam" id="PF25598">
    <property type="entry name" value="ARM_PUB"/>
    <property type="match status" value="1"/>
</dbReference>
<dbReference type="PROSITE" id="PS51698">
    <property type="entry name" value="U_BOX"/>
    <property type="match status" value="1"/>
</dbReference>
<dbReference type="AlphaFoldDB" id="A0A8J5L085"/>
<keyword evidence="8" id="KW-1185">Reference proteome</keyword>
<dbReference type="PANTHER" id="PTHR22849:SF142">
    <property type="entry name" value="U-BOX DOMAIN-CONTAINING PROTEIN 31"/>
    <property type="match status" value="1"/>
</dbReference>
<keyword evidence="3 5" id="KW-0808">Transferase</keyword>
<dbReference type="InterPro" id="IPR058678">
    <property type="entry name" value="ARM_PUB"/>
</dbReference>
<dbReference type="Gene3D" id="1.25.10.10">
    <property type="entry name" value="Leucine-rich Repeat Variant"/>
    <property type="match status" value="1"/>
</dbReference>
<comment type="pathway">
    <text evidence="2 5">Protein modification; protein ubiquitination.</text>
</comment>
<evidence type="ECO:0000259" key="6">
    <source>
        <dbReference type="PROSITE" id="PS51698"/>
    </source>
</evidence>
<dbReference type="InterPro" id="IPR016024">
    <property type="entry name" value="ARM-type_fold"/>
</dbReference>
<dbReference type="UniPathway" id="UPA00143"/>
<evidence type="ECO:0000256" key="2">
    <source>
        <dbReference type="ARBA" id="ARBA00004906"/>
    </source>
</evidence>
<accession>A0A8J5L085</accession>
<dbReference type="Gene3D" id="3.30.40.10">
    <property type="entry name" value="Zinc/RING finger domain, C3HC4 (zinc finger)"/>
    <property type="match status" value="1"/>
</dbReference>
<dbReference type="SUPFAM" id="SSF48371">
    <property type="entry name" value="ARM repeat"/>
    <property type="match status" value="2"/>
</dbReference>
<organism evidence="7 8">
    <name type="scientific">Zingiber officinale</name>
    <name type="common">Ginger</name>
    <name type="synonym">Amomum zingiber</name>
    <dbReference type="NCBI Taxonomy" id="94328"/>
    <lineage>
        <taxon>Eukaryota</taxon>
        <taxon>Viridiplantae</taxon>
        <taxon>Streptophyta</taxon>
        <taxon>Embryophyta</taxon>
        <taxon>Tracheophyta</taxon>
        <taxon>Spermatophyta</taxon>
        <taxon>Magnoliopsida</taxon>
        <taxon>Liliopsida</taxon>
        <taxon>Zingiberales</taxon>
        <taxon>Zingiberaceae</taxon>
        <taxon>Zingiber</taxon>
    </lineage>
</organism>
<evidence type="ECO:0000256" key="3">
    <source>
        <dbReference type="ARBA" id="ARBA00022679"/>
    </source>
</evidence>
<name>A0A8J5L085_ZINOF</name>
<feature type="domain" description="U-box" evidence="6">
    <location>
        <begin position="70"/>
        <end position="144"/>
    </location>
</feature>
<proteinExistence type="predicted"/>
<reference evidence="7 8" key="1">
    <citation type="submission" date="2020-08" db="EMBL/GenBank/DDBJ databases">
        <title>Plant Genome Project.</title>
        <authorList>
            <person name="Zhang R.-G."/>
        </authorList>
    </citation>
    <scope>NUCLEOTIDE SEQUENCE [LARGE SCALE GENOMIC DNA]</scope>
    <source>
        <tissue evidence="7">Rhizome</tissue>
    </source>
</reference>
<dbReference type="InterPro" id="IPR045210">
    <property type="entry name" value="RING-Ubox_PUB"/>
</dbReference>
<dbReference type="InterPro" id="IPR045185">
    <property type="entry name" value="PUB22/23/24-like"/>
</dbReference>
<dbReference type="CDD" id="cd16664">
    <property type="entry name" value="RING-Ubox_PUB"/>
    <property type="match status" value="1"/>
</dbReference>
<evidence type="ECO:0000256" key="4">
    <source>
        <dbReference type="ARBA" id="ARBA00022786"/>
    </source>
</evidence>
<evidence type="ECO:0000313" key="7">
    <source>
        <dbReference type="EMBL" id="KAG6506044.1"/>
    </source>
</evidence>
<dbReference type="GO" id="GO:0061630">
    <property type="term" value="F:ubiquitin protein ligase activity"/>
    <property type="evidence" value="ECO:0007669"/>
    <property type="project" value="UniProtKB-UniRule"/>
</dbReference>
<sequence>MPQYRQQASWRLEGGGQVIDLHTAVKDGILGCAGGGGGLLTGKDEKLGTATEKLDLKKMIQELEPVTGTDVPSVFICPISLDPMVDPVTLCTGQTYERVHILKWFSLGHLNCPTTMQELWDDAVTPNRTLRQLIHAWFLQRYLLLKKKSEDLQATAAELVRSLKKAKGQARVQALDDLQRIIAAHPSVKKTVVDSGGVVHLCSLLGPFTSHAVGSEVIAILVNLSLDSDAKTNLMEPAKISLVIDMLNEGTIDTKINCAKLIEMLMGEKSFRSEIVSSLSLLVALLRLIKDERHPNGIAMGLSLLKAISFHEQVRSLIVSIGAVPRLVKQLPNLCLELLEPALLILDDLSTTAEGQLALKDCPQTIPDTVRLLMMSATCTRCALSILWTVCRLAPDECVPLAKDAGLEAKLLFVIQSGCDPEDRTSAGANARGTSQNPVPRREAVSTWLLPFSAEALCRFSGSVCPLLRGSHLPLHLHLFAVDAPLLGSSVLRPARRSSPIRCICSLSSFSPHLRLRSHGEREKASPTLPVPLPLKTEPICYLLFAICYLGAEVDPARFQVRSQAHSRSQRLPRSGVHRREGKQLRFHSIPFHSSFIHHPCALGIRSFDLHTYHYSLFLNHEVFTLLGLCGRLFISNLTPNTPSHVDRALKGSSLFGIVGIANKSFSAKKMMSLLFHTGEAKVDAD</sequence>
<dbReference type="GO" id="GO:0016567">
    <property type="term" value="P:protein ubiquitination"/>
    <property type="evidence" value="ECO:0007669"/>
    <property type="project" value="UniProtKB-UniRule"/>
</dbReference>
<dbReference type="InterPro" id="IPR011989">
    <property type="entry name" value="ARM-like"/>
</dbReference>
<dbReference type="InterPro" id="IPR013083">
    <property type="entry name" value="Znf_RING/FYVE/PHD"/>
</dbReference>
<evidence type="ECO:0000256" key="1">
    <source>
        <dbReference type="ARBA" id="ARBA00000900"/>
    </source>
</evidence>
<dbReference type="EMBL" id="JACMSC010000009">
    <property type="protein sequence ID" value="KAG6506044.1"/>
    <property type="molecule type" value="Genomic_DNA"/>
</dbReference>
<protein>
    <recommendedName>
        <fullName evidence="5 6">U-box domain-containing protein</fullName>
        <ecNumber evidence="5">2.3.2.27</ecNumber>
    </recommendedName>
    <alternativeName>
        <fullName evidence="5">RING-type E3 ubiquitin transferase PUB</fullName>
    </alternativeName>
</protein>
<dbReference type="EC" id="2.3.2.27" evidence="5"/>
<dbReference type="InterPro" id="IPR003613">
    <property type="entry name" value="Ubox_domain"/>
</dbReference>
<evidence type="ECO:0000313" key="8">
    <source>
        <dbReference type="Proteomes" id="UP000734854"/>
    </source>
</evidence>
<evidence type="ECO:0000256" key="5">
    <source>
        <dbReference type="RuleBase" id="RU369093"/>
    </source>
</evidence>
<dbReference type="PANTHER" id="PTHR22849">
    <property type="entry name" value="WDSAM1 PROTEIN"/>
    <property type="match status" value="1"/>
</dbReference>
<dbReference type="SMART" id="SM00504">
    <property type="entry name" value="Ubox"/>
    <property type="match status" value="1"/>
</dbReference>
<dbReference type="Pfam" id="PF04564">
    <property type="entry name" value="U-box"/>
    <property type="match status" value="1"/>
</dbReference>
<keyword evidence="4 5" id="KW-0833">Ubl conjugation pathway</keyword>
<comment type="caution">
    <text evidence="7">The sequence shown here is derived from an EMBL/GenBank/DDBJ whole genome shotgun (WGS) entry which is preliminary data.</text>
</comment>
<dbReference type="SUPFAM" id="SSF57850">
    <property type="entry name" value="RING/U-box"/>
    <property type="match status" value="1"/>
</dbReference>
<comment type="catalytic activity">
    <reaction evidence="1 5">
        <text>S-ubiquitinyl-[E2 ubiquitin-conjugating enzyme]-L-cysteine + [acceptor protein]-L-lysine = [E2 ubiquitin-conjugating enzyme]-L-cysteine + N(6)-ubiquitinyl-[acceptor protein]-L-lysine.</text>
        <dbReference type="EC" id="2.3.2.27"/>
    </reaction>
</comment>
<dbReference type="Proteomes" id="UP000734854">
    <property type="component" value="Unassembled WGS sequence"/>
</dbReference>
<comment type="function">
    <text evidence="5">Functions as an E3 ubiquitin ligase.</text>
</comment>